<dbReference type="SUPFAM" id="SSF53613">
    <property type="entry name" value="Ribokinase-like"/>
    <property type="match status" value="1"/>
</dbReference>
<dbReference type="PANTHER" id="PTHR10584:SF166">
    <property type="entry name" value="RIBOKINASE"/>
    <property type="match status" value="1"/>
</dbReference>
<comment type="subunit">
    <text evidence="12">Homodimer.</text>
</comment>
<evidence type="ECO:0000256" key="9">
    <source>
        <dbReference type="ARBA" id="ARBA00022842"/>
    </source>
</evidence>
<feature type="binding site" evidence="12">
    <location>
        <position position="234"/>
    </location>
    <ligand>
        <name>K(+)</name>
        <dbReference type="ChEBI" id="CHEBI:29103"/>
    </ligand>
</feature>
<feature type="binding site" evidence="12">
    <location>
        <position position="141"/>
    </location>
    <ligand>
        <name>substrate</name>
    </ligand>
</feature>
<evidence type="ECO:0000256" key="3">
    <source>
        <dbReference type="ARBA" id="ARBA00016943"/>
    </source>
</evidence>
<keyword evidence="12" id="KW-0963">Cytoplasm</keyword>
<dbReference type="GO" id="GO:0019303">
    <property type="term" value="P:D-ribose catabolic process"/>
    <property type="evidence" value="ECO:0007669"/>
    <property type="project" value="UniProtKB-UniRule"/>
</dbReference>
<organism evidence="14 15">
    <name type="scientific">Domibacillus mangrovi</name>
    <dbReference type="NCBI Taxonomy" id="1714354"/>
    <lineage>
        <taxon>Bacteria</taxon>
        <taxon>Bacillati</taxon>
        <taxon>Bacillota</taxon>
        <taxon>Bacilli</taxon>
        <taxon>Bacillales</taxon>
        <taxon>Bacillaceae</taxon>
        <taxon>Domibacillus</taxon>
    </lineage>
</organism>
<feature type="binding site" evidence="12">
    <location>
        <position position="275"/>
    </location>
    <ligand>
        <name>K(+)</name>
        <dbReference type="ChEBI" id="CHEBI:29103"/>
    </ligand>
</feature>
<dbReference type="PROSITE" id="PS00584">
    <property type="entry name" value="PFKB_KINASES_2"/>
    <property type="match status" value="1"/>
</dbReference>
<evidence type="ECO:0000256" key="4">
    <source>
        <dbReference type="ARBA" id="ARBA00022679"/>
    </source>
</evidence>
<dbReference type="GO" id="GO:0004747">
    <property type="term" value="F:ribokinase activity"/>
    <property type="evidence" value="ECO:0007669"/>
    <property type="project" value="UniProtKB-UniRule"/>
</dbReference>
<dbReference type="Proteomes" id="UP000186524">
    <property type="component" value="Unassembled WGS sequence"/>
</dbReference>
<dbReference type="EC" id="2.7.1.15" evidence="2 12"/>
<comment type="cofactor">
    <cofactor evidence="12">
        <name>Mg(2+)</name>
        <dbReference type="ChEBI" id="CHEBI:18420"/>
    </cofactor>
    <text evidence="12">Requires a divalent cation, most likely magnesium in vivo, as an electrophilic catalyst to aid phosphoryl group transfer. It is the chelate of the metal and the nucleotide that is the actual substrate.</text>
</comment>
<comment type="catalytic activity">
    <reaction evidence="12">
        <text>D-ribose + ATP = D-ribose 5-phosphate + ADP + H(+)</text>
        <dbReference type="Rhea" id="RHEA:13697"/>
        <dbReference type="ChEBI" id="CHEBI:15378"/>
        <dbReference type="ChEBI" id="CHEBI:30616"/>
        <dbReference type="ChEBI" id="CHEBI:47013"/>
        <dbReference type="ChEBI" id="CHEBI:78346"/>
        <dbReference type="ChEBI" id="CHEBI:456216"/>
        <dbReference type="EC" id="2.7.1.15"/>
    </reaction>
</comment>
<dbReference type="GO" id="GO:0005829">
    <property type="term" value="C:cytosol"/>
    <property type="evidence" value="ECO:0007669"/>
    <property type="project" value="TreeGrafter"/>
</dbReference>
<dbReference type="InterPro" id="IPR029056">
    <property type="entry name" value="Ribokinase-like"/>
</dbReference>
<feature type="binding site" evidence="12">
    <location>
        <position position="185"/>
    </location>
    <ligand>
        <name>ATP</name>
        <dbReference type="ChEBI" id="CHEBI:30616"/>
    </ligand>
</feature>
<dbReference type="Gene3D" id="3.40.1190.20">
    <property type="match status" value="1"/>
</dbReference>
<dbReference type="RefSeq" id="WP_073710454.1">
    <property type="nucleotide sequence ID" value="NZ_MRWQ01000002.1"/>
</dbReference>
<comment type="activity regulation">
    <text evidence="12">Activated by a monovalent cation that binds near, but not in, the active site. The most likely occupant of the site in vivo is potassium. Ion binding induces a conformational change that may alter substrate affinity.</text>
</comment>
<feature type="binding site" evidence="12">
    <location>
        <position position="273"/>
    </location>
    <ligand>
        <name>K(+)</name>
        <dbReference type="ChEBI" id="CHEBI:29103"/>
    </ligand>
</feature>
<feature type="domain" description="Carbohydrate kinase PfkB" evidence="13">
    <location>
        <begin position="6"/>
        <end position="282"/>
    </location>
</feature>
<comment type="function">
    <text evidence="12">Catalyzes the phosphorylation of ribose at O-5 in a reaction requiring ATP and magnesium. The resulting D-ribose-5-phosphate can then be used either for sythesis of nucleotides, histidine, and tryptophan, or as a component of the pentose phosphate pathway.</text>
</comment>
<dbReference type="InterPro" id="IPR011611">
    <property type="entry name" value="PfkB_dom"/>
</dbReference>
<dbReference type="STRING" id="1714354.BLL40_03045"/>
<keyword evidence="7 12" id="KW-0418">Kinase</keyword>
<feature type="binding site" evidence="12">
    <location>
        <position position="264"/>
    </location>
    <ligand>
        <name>ATP</name>
        <dbReference type="ChEBI" id="CHEBI:30616"/>
    </ligand>
</feature>
<comment type="pathway">
    <text evidence="12">Carbohydrate metabolism; D-ribose degradation; D-ribose 5-phosphate from beta-D-ribopyranose: step 2/2.</text>
</comment>
<keyword evidence="10 12" id="KW-0630">Potassium</keyword>
<feature type="binding site" evidence="12">
    <location>
        <begin position="14"/>
        <end position="16"/>
    </location>
    <ligand>
        <name>substrate</name>
    </ligand>
</feature>
<dbReference type="Pfam" id="PF00294">
    <property type="entry name" value="PfkB"/>
    <property type="match status" value="1"/>
</dbReference>
<dbReference type="AlphaFoldDB" id="A0A1Q5P6F4"/>
<dbReference type="PRINTS" id="PR00990">
    <property type="entry name" value="RIBOKINASE"/>
</dbReference>
<feature type="binding site" evidence="12">
    <location>
        <position position="270"/>
    </location>
    <ligand>
        <name>K(+)</name>
        <dbReference type="ChEBI" id="CHEBI:29103"/>
    </ligand>
</feature>
<gene>
    <name evidence="12" type="primary">rbsK</name>
    <name evidence="14" type="ORF">BLL40_03045</name>
</gene>
<keyword evidence="5 12" id="KW-0479">Metal-binding</keyword>
<feature type="binding site" evidence="12">
    <location>
        <begin position="239"/>
        <end position="240"/>
    </location>
    <ligand>
        <name>ATP</name>
        <dbReference type="ChEBI" id="CHEBI:30616"/>
    </ligand>
</feature>
<evidence type="ECO:0000256" key="6">
    <source>
        <dbReference type="ARBA" id="ARBA00022741"/>
    </source>
</evidence>
<evidence type="ECO:0000256" key="12">
    <source>
        <dbReference type="HAMAP-Rule" id="MF_01987"/>
    </source>
</evidence>
<feature type="binding site" evidence="12">
    <location>
        <position position="240"/>
    </location>
    <ligand>
        <name>substrate</name>
    </ligand>
</feature>
<keyword evidence="11 12" id="KW-0119">Carbohydrate metabolism</keyword>
<comment type="subcellular location">
    <subcellularLocation>
        <location evidence="12">Cytoplasm</location>
    </subcellularLocation>
</comment>
<evidence type="ECO:0000256" key="7">
    <source>
        <dbReference type="ARBA" id="ARBA00022777"/>
    </source>
</evidence>
<evidence type="ECO:0000259" key="13">
    <source>
        <dbReference type="Pfam" id="PF00294"/>
    </source>
</evidence>
<keyword evidence="4 12" id="KW-0808">Transferase</keyword>
<dbReference type="PANTHER" id="PTHR10584">
    <property type="entry name" value="SUGAR KINASE"/>
    <property type="match status" value="1"/>
</dbReference>
<name>A0A1Q5P6F4_9BACI</name>
<keyword evidence="15" id="KW-1185">Reference proteome</keyword>
<dbReference type="GO" id="GO:0046872">
    <property type="term" value="F:metal ion binding"/>
    <property type="evidence" value="ECO:0007669"/>
    <property type="project" value="UniProtKB-KW"/>
</dbReference>
<reference evidence="14 15" key="1">
    <citation type="submission" date="2016-12" db="EMBL/GenBank/DDBJ databases">
        <title>Domibacillus sp. SAOS 44 whole genome sequencing.</title>
        <authorList>
            <person name="Verma A."/>
            <person name="Krishnamurthi S."/>
        </authorList>
    </citation>
    <scope>NUCLEOTIDE SEQUENCE [LARGE SCALE GENOMIC DNA]</scope>
    <source>
        <strain evidence="14 15">SAOS 44</strain>
    </source>
</reference>
<dbReference type="NCBIfam" id="TIGR02152">
    <property type="entry name" value="D_ribokin_bact"/>
    <property type="match status" value="1"/>
</dbReference>
<feature type="binding site" evidence="12">
    <location>
        <begin position="42"/>
        <end position="46"/>
    </location>
    <ligand>
        <name>substrate</name>
    </ligand>
</feature>
<comment type="similarity">
    <text evidence="1">Belongs to the carbohydrate kinase pfkB family.</text>
</comment>
<comment type="similarity">
    <text evidence="12">Belongs to the carbohydrate kinase PfkB family. Ribokinase subfamily.</text>
</comment>
<evidence type="ECO:0000256" key="11">
    <source>
        <dbReference type="ARBA" id="ARBA00023277"/>
    </source>
</evidence>
<dbReference type="HAMAP" id="MF_01987">
    <property type="entry name" value="Ribokinase"/>
    <property type="match status" value="1"/>
</dbReference>
<dbReference type="InterPro" id="IPR011877">
    <property type="entry name" value="Ribokinase"/>
</dbReference>
<evidence type="ECO:0000313" key="14">
    <source>
        <dbReference type="EMBL" id="OKL37817.1"/>
    </source>
</evidence>
<comment type="caution">
    <text evidence="12">Lacks conserved residue(s) required for the propagation of feature annotation.</text>
</comment>
<feature type="active site" description="Proton acceptor" evidence="12">
    <location>
        <position position="240"/>
    </location>
</feature>
<sequence length="299" mass="31836">MIDAPKITVVGSINMDLVTITDQLPKMGETLRGHQFQMNPGGKGANQAVAAARLGAQVQMIGCIGKDRFGDDLLQHLSEQGVDISNVEPVTDSTGTATIIVSNQDNNIIVVPGANNHVTAPFVESKRDVIANSDILILQLEIPLEGVQKAAEIAKENEVTVILNPAPIQELPNSLLEMIDYVTPNEHEKELLQKGINGKNFKNKLIVTKGSEGVSFYDSCEEVTIPAYSITVVDTTGAGDSFNGGLAVALSKGLELKAACHYGNAVAALSTMKLGAQTGMPTKEEVEAFISKEEVRKSI</sequence>
<keyword evidence="8 12" id="KW-0067">ATP-binding</keyword>
<dbReference type="UniPathway" id="UPA00916">
    <property type="reaction ID" value="UER00889"/>
</dbReference>
<evidence type="ECO:0000313" key="15">
    <source>
        <dbReference type="Proteomes" id="UP000186524"/>
    </source>
</evidence>
<accession>A0A1Q5P6F4</accession>
<feature type="binding site" evidence="12">
    <location>
        <begin position="208"/>
        <end position="213"/>
    </location>
    <ligand>
        <name>ATP</name>
        <dbReference type="ChEBI" id="CHEBI:30616"/>
    </ligand>
</feature>
<evidence type="ECO:0000256" key="10">
    <source>
        <dbReference type="ARBA" id="ARBA00022958"/>
    </source>
</evidence>
<evidence type="ECO:0000256" key="2">
    <source>
        <dbReference type="ARBA" id="ARBA00012035"/>
    </source>
</evidence>
<protein>
    <recommendedName>
        <fullName evidence="3 12">Ribokinase</fullName>
        <shortName evidence="12">RK</shortName>
        <ecNumber evidence="2 12">2.7.1.15</ecNumber>
    </recommendedName>
</protein>
<feature type="binding site" evidence="12">
    <location>
        <position position="236"/>
    </location>
    <ligand>
        <name>K(+)</name>
        <dbReference type="ChEBI" id="CHEBI:29103"/>
    </ligand>
</feature>
<dbReference type="InterPro" id="IPR002173">
    <property type="entry name" value="Carboh/pur_kinase_PfkB_CS"/>
</dbReference>
<evidence type="ECO:0000256" key="1">
    <source>
        <dbReference type="ARBA" id="ARBA00005380"/>
    </source>
</evidence>
<evidence type="ECO:0000256" key="8">
    <source>
        <dbReference type="ARBA" id="ARBA00022840"/>
    </source>
</evidence>
<keyword evidence="6 12" id="KW-0547">Nucleotide-binding</keyword>
<dbReference type="InterPro" id="IPR002139">
    <property type="entry name" value="Ribo/fructo_kinase"/>
</dbReference>
<keyword evidence="9 12" id="KW-0460">Magnesium</keyword>
<dbReference type="GO" id="GO:0005524">
    <property type="term" value="F:ATP binding"/>
    <property type="evidence" value="ECO:0007669"/>
    <property type="project" value="UniProtKB-UniRule"/>
</dbReference>
<comment type="caution">
    <text evidence="14">The sequence shown here is derived from an EMBL/GenBank/DDBJ whole genome shotgun (WGS) entry which is preliminary data.</text>
</comment>
<dbReference type="CDD" id="cd01174">
    <property type="entry name" value="ribokinase"/>
    <property type="match status" value="1"/>
</dbReference>
<dbReference type="EMBL" id="MRWQ01000002">
    <property type="protein sequence ID" value="OKL37817.1"/>
    <property type="molecule type" value="Genomic_DNA"/>
</dbReference>
<evidence type="ECO:0000256" key="5">
    <source>
        <dbReference type="ARBA" id="ARBA00022723"/>
    </source>
</evidence>
<proteinExistence type="inferred from homology"/>